<dbReference type="STRING" id="1629334.Cva_00149"/>
<evidence type="ECO:0000256" key="1">
    <source>
        <dbReference type="SAM" id="SignalP"/>
    </source>
</evidence>
<feature type="chain" id="PRO_5005512662" evidence="1">
    <location>
        <begin position="19"/>
        <end position="331"/>
    </location>
</feature>
<accession>A0A0K8MAI7</accession>
<organism evidence="3 4">
    <name type="scientific">Caedimonas varicaedens</name>
    <dbReference type="NCBI Taxonomy" id="1629334"/>
    <lineage>
        <taxon>Bacteria</taxon>
        <taxon>Pseudomonadati</taxon>
        <taxon>Pseudomonadota</taxon>
        <taxon>Alphaproteobacteria</taxon>
        <taxon>Holosporales</taxon>
        <taxon>Caedimonadaceae</taxon>
        <taxon>Caedimonas</taxon>
    </lineage>
</organism>
<comment type="caution">
    <text evidence="3">The sequence shown here is derived from an EMBL/GenBank/DDBJ whole genome shotgun (WGS) entry which is preliminary data.</text>
</comment>
<keyword evidence="4" id="KW-1185">Reference proteome</keyword>
<dbReference type="Proteomes" id="UP000036771">
    <property type="component" value="Unassembled WGS sequence"/>
</dbReference>
<name>A0A0K8MAI7_9PROT</name>
<evidence type="ECO:0000259" key="2">
    <source>
        <dbReference type="Pfam" id="PF12146"/>
    </source>
</evidence>
<feature type="domain" description="Serine aminopeptidase S33" evidence="2">
    <location>
        <begin position="50"/>
        <end position="306"/>
    </location>
</feature>
<dbReference type="InterPro" id="IPR022742">
    <property type="entry name" value="Hydrolase_4"/>
</dbReference>
<dbReference type="Gene3D" id="3.40.50.1820">
    <property type="entry name" value="alpha/beta hydrolase"/>
    <property type="match status" value="1"/>
</dbReference>
<dbReference type="AlphaFoldDB" id="A0A0K8MAI7"/>
<dbReference type="EMBL" id="BBVC01000007">
    <property type="protein sequence ID" value="GAO97515.1"/>
    <property type="molecule type" value="Genomic_DNA"/>
</dbReference>
<dbReference type="SUPFAM" id="SSF53474">
    <property type="entry name" value="alpha/beta-Hydrolases"/>
    <property type="match status" value="1"/>
</dbReference>
<dbReference type="Pfam" id="PF12146">
    <property type="entry name" value="Hydrolase_4"/>
    <property type="match status" value="1"/>
</dbReference>
<evidence type="ECO:0000313" key="3">
    <source>
        <dbReference type="EMBL" id="GAO97515.1"/>
    </source>
</evidence>
<proteinExistence type="predicted"/>
<dbReference type="OrthoDB" id="9788260at2"/>
<evidence type="ECO:0000313" key="4">
    <source>
        <dbReference type="Proteomes" id="UP000036771"/>
    </source>
</evidence>
<sequence precursor="true">MHFIKFYFALLTIFICLAETKAAETQKMILPDDAHIRLAHWLPHRPSTHPATILLLQGRSSYIEKFDETIEDLRNLGYEVWTFDWRGSGGSSRLISSNTQKVHIDSYETYINDLDYIIRTQIKSENSQPLILMGISMGGHLALRYLEEKPNKVAGAFLIAPMLNIHTNPYPCWLGRLIVTTATWLGFGNAYAFGYGDYNPNQKIDPKKVGTTDLVRYQRQLDLNLSKMSLVTAGPTFGWAYETFKSIDLVNTPSSLKKISVPVMIIRAGQEMVVDNSEDPFLCSHISQCQIKTYDKARHNIFIEQDTFRHQLFKDLEEFTSTLSMHYKKSM</sequence>
<gene>
    <name evidence="3" type="primary">ytpA</name>
    <name evidence="3" type="ORF">Cva_00149</name>
</gene>
<dbReference type="PANTHER" id="PTHR11614">
    <property type="entry name" value="PHOSPHOLIPASE-RELATED"/>
    <property type="match status" value="1"/>
</dbReference>
<protein>
    <submittedName>
        <fullName evidence="3">Phospholipase YtpA</fullName>
    </submittedName>
</protein>
<dbReference type="InterPro" id="IPR051044">
    <property type="entry name" value="MAG_DAG_Lipase"/>
</dbReference>
<keyword evidence="1" id="KW-0732">Signal</keyword>
<feature type="signal peptide" evidence="1">
    <location>
        <begin position="1"/>
        <end position="18"/>
    </location>
</feature>
<dbReference type="InterPro" id="IPR029058">
    <property type="entry name" value="AB_hydrolase_fold"/>
</dbReference>
<reference evidence="3 4" key="1">
    <citation type="submission" date="2015-03" db="EMBL/GenBank/DDBJ databases">
        <title>Caedibacter varicaedens, whole genome shotgun sequence.</title>
        <authorList>
            <person name="Suzuki H."/>
            <person name="Dapper A.L."/>
            <person name="Gibson A.K."/>
            <person name="Jackson C."/>
            <person name="Lee H."/>
            <person name="Pejaver V.R."/>
            <person name="Doak T."/>
            <person name="Lynch M."/>
        </authorList>
    </citation>
    <scope>NUCLEOTIDE SEQUENCE [LARGE SCALE GENOMIC DNA]</scope>
</reference>